<gene>
    <name evidence="1" type="ORF">C4A77_22425</name>
</gene>
<accession>A0AAP8U396</accession>
<evidence type="ECO:0000313" key="2">
    <source>
        <dbReference type="Proteomes" id="UP000239759"/>
    </source>
</evidence>
<evidence type="ECO:0000313" key="1">
    <source>
        <dbReference type="EMBL" id="PPA91510.1"/>
    </source>
</evidence>
<dbReference type="Proteomes" id="UP000239759">
    <property type="component" value="Unassembled WGS sequence"/>
</dbReference>
<dbReference type="EMBL" id="PRKQ01000038">
    <property type="protein sequence ID" value="PPA91510.1"/>
    <property type="molecule type" value="Genomic_DNA"/>
</dbReference>
<proteinExistence type="predicted"/>
<dbReference type="AlphaFoldDB" id="A0AAP8U396"/>
<name>A0AAP8U396_BRELA</name>
<reference evidence="1 2" key="1">
    <citation type="submission" date="2018-02" db="EMBL/GenBank/DDBJ databases">
        <title>Comparative analysis of genomes of three Brevibacillus laterosporus strains producers of potent antimicrobials isolated from silage.</title>
        <authorList>
            <person name="Kojic M."/>
            <person name="Miljkovic M."/>
            <person name="Studholme D."/>
            <person name="Filipic B."/>
        </authorList>
    </citation>
    <scope>NUCLEOTIDE SEQUENCE [LARGE SCALE GENOMIC DNA]</scope>
    <source>
        <strain evidence="1 2">BGSP11</strain>
    </source>
</reference>
<protein>
    <submittedName>
        <fullName evidence="1">Uncharacterized protein</fullName>
    </submittedName>
</protein>
<sequence length="65" mass="7360">MPKLIDESEKTTYVKGKHPNIHVLSQSYELTNQKDLQEKLGKQVIMPAELAGGFGFQEARSREKS</sequence>
<dbReference type="RefSeq" id="WP_104033357.1">
    <property type="nucleotide sequence ID" value="NZ_JARMDU010000026.1"/>
</dbReference>
<comment type="caution">
    <text evidence="1">The sequence shown here is derived from an EMBL/GenBank/DDBJ whole genome shotgun (WGS) entry which is preliminary data.</text>
</comment>
<organism evidence="1 2">
    <name type="scientific">Brevibacillus laterosporus</name>
    <name type="common">Bacillus laterosporus</name>
    <dbReference type="NCBI Taxonomy" id="1465"/>
    <lineage>
        <taxon>Bacteria</taxon>
        <taxon>Bacillati</taxon>
        <taxon>Bacillota</taxon>
        <taxon>Bacilli</taxon>
        <taxon>Bacillales</taxon>
        <taxon>Paenibacillaceae</taxon>
        <taxon>Brevibacillus</taxon>
    </lineage>
</organism>